<proteinExistence type="predicted"/>
<dbReference type="RefSeq" id="WP_302908403.1">
    <property type="nucleotide sequence ID" value="NZ_JAUMIS010000001.1"/>
</dbReference>
<gene>
    <name evidence="1" type="ORF">QVZ43_00240</name>
</gene>
<dbReference type="EMBL" id="JAUMIS010000001">
    <property type="protein sequence ID" value="MDO3720129.1"/>
    <property type="molecule type" value="Genomic_DNA"/>
</dbReference>
<dbReference type="Proteomes" id="UP001168640">
    <property type="component" value="Unassembled WGS sequence"/>
</dbReference>
<name>A0ABT8VVW9_9GAMM</name>
<evidence type="ECO:0000313" key="2">
    <source>
        <dbReference type="Proteomes" id="UP001168640"/>
    </source>
</evidence>
<sequence length="63" mass="6726">MLTAWVTDQGQGMGITGPFRAGFVLALSALRVPVTAAPNDISHPLANQHYGQDLDAKSIGWVY</sequence>
<accession>A0ABT8VVW9</accession>
<evidence type="ECO:0000313" key="1">
    <source>
        <dbReference type="EMBL" id="MDO3720129.1"/>
    </source>
</evidence>
<organism evidence="1 2">
    <name type="scientific">Marinobacter suaedae</name>
    <dbReference type="NCBI Taxonomy" id="3057675"/>
    <lineage>
        <taxon>Bacteria</taxon>
        <taxon>Pseudomonadati</taxon>
        <taxon>Pseudomonadota</taxon>
        <taxon>Gammaproteobacteria</taxon>
        <taxon>Pseudomonadales</taxon>
        <taxon>Marinobacteraceae</taxon>
        <taxon>Marinobacter</taxon>
    </lineage>
</organism>
<reference evidence="1" key="1">
    <citation type="submission" date="2023-07" db="EMBL/GenBank/DDBJ databases">
        <title>Marinobacter sp. chi1 genome sequencing and assembly.</title>
        <authorList>
            <person name="Park S."/>
        </authorList>
    </citation>
    <scope>NUCLEOTIDE SEQUENCE</scope>
    <source>
        <strain evidence="1">Chi1</strain>
    </source>
</reference>
<keyword evidence="2" id="KW-1185">Reference proteome</keyword>
<protein>
    <submittedName>
        <fullName evidence="1">Uncharacterized protein</fullName>
    </submittedName>
</protein>
<comment type="caution">
    <text evidence="1">The sequence shown here is derived from an EMBL/GenBank/DDBJ whole genome shotgun (WGS) entry which is preliminary data.</text>
</comment>